<gene>
    <name evidence="1" type="ORF">A2538_01535</name>
</gene>
<evidence type="ECO:0000313" key="1">
    <source>
        <dbReference type="EMBL" id="OGH94195.1"/>
    </source>
</evidence>
<comment type="caution">
    <text evidence="1">The sequence shown here is derived from an EMBL/GenBank/DDBJ whole genome shotgun (WGS) entry which is preliminary data.</text>
</comment>
<organism evidence="1 2">
    <name type="scientific">Candidatus Magasanikbacteria bacterium RIFOXYD2_FULL_41_14</name>
    <dbReference type="NCBI Taxonomy" id="1798709"/>
    <lineage>
        <taxon>Bacteria</taxon>
        <taxon>Candidatus Magasanikiibacteriota</taxon>
    </lineage>
</organism>
<proteinExistence type="predicted"/>
<dbReference type="EMBL" id="MFRE01000011">
    <property type="protein sequence ID" value="OGH94195.1"/>
    <property type="molecule type" value="Genomic_DNA"/>
</dbReference>
<dbReference type="STRING" id="1798709.A2538_01535"/>
<name>A0A1F6PDF2_9BACT</name>
<protein>
    <submittedName>
        <fullName evidence="1">Uncharacterized protein</fullName>
    </submittedName>
</protein>
<sequence length="72" mass="7703">MVISRWFFWCVDRGGNLWLYIGGGVYGESCRVVLRGGSVAVHGYGCDADGFDAGVVGLFQGVAVGDHAHLLR</sequence>
<reference evidence="1 2" key="1">
    <citation type="journal article" date="2016" name="Nat. Commun.">
        <title>Thousands of microbial genomes shed light on interconnected biogeochemical processes in an aquifer system.</title>
        <authorList>
            <person name="Anantharaman K."/>
            <person name="Brown C.T."/>
            <person name="Hug L.A."/>
            <person name="Sharon I."/>
            <person name="Castelle C.J."/>
            <person name="Probst A.J."/>
            <person name="Thomas B.C."/>
            <person name="Singh A."/>
            <person name="Wilkins M.J."/>
            <person name="Karaoz U."/>
            <person name="Brodie E.L."/>
            <person name="Williams K.H."/>
            <person name="Hubbard S.S."/>
            <person name="Banfield J.F."/>
        </authorList>
    </citation>
    <scope>NUCLEOTIDE SEQUENCE [LARGE SCALE GENOMIC DNA]</scope>
</reference>
<evidence type="ECO:0000313" key="2">
    <source>
        <dbReference type="Proteomes" id="UP000178254"/>
    </source>
</evidence>
<accession>A0A1F6PDF2</accession>
<dbReference type="AlphaFoldDB" id="A0A1F6PDF2"/>
<dbReference type="Proteomes" id="UP000178254">
    <property type="component" value="Unassembled WGS sequence"/>
</dbReference>